<gene>
    <name evidence="2" type="ORF">F2Q70_00031803</name>
</gene>
<dbReference type="EMBL" id="QGKY02002305">
    <property type="protein sequence ID" value="KAF2533087.1"/>
    <property type="molecule type" value="Genomic_DNA"/>
</dbReference>
<reference evidence="2" key="1">
    <citation type="submission" date="2019-12" db="EMBL/GenBank/DDBJ databases">
        <title>Genome sequencing and annotation of Brassica cretica.</title>
        <authorList>
            <person name="Studholme D.J."/>
            <person name="Sarris P.F."/>
        </authorList>
    </citation>
    <scope>NUCLEOTIDE SEQUENCE</scope>
    <source>
        <strain evidence="2">PFS-102/07</strain>
        <tissue evidence="2">Leaf</tissue>
    </source>
</reference>
<feature type="signal peptide" evidence="1">
    <location>
        <begin position="1"/>
        <end position="25"/>
    </location>
</feature>
<feature type="chain" id="PRO_5035921189" evidence="1">
    <location>
        <begin position="26"/>
        <end position="51"/>
    </location>
</feature>
<protein>
    <submittedName>
        <fullName evidence="2">Uncharacterized protein</fullName>
    </submittedName>
</protein>
<dbReference type="AlphaFoldDB" id="A0A8S9FL75"/>
<name>A0A8S9FL75_BRACR</name>
<comment type="caution">
    <text evidence="2">The sequence shown here is derived from an EMBL/GenBank/DDBJ whole genome shotgun (WGS) entry which is preliminary data.</text>
</comment>
<sequence>MWSLQPYFARISILFVWVMLSKSSASCSRLSLNYRVPALGLTVALPFAASG</sequence>
<keyword evidence="1" id="KW-0732">Signal</keyword>
<proteinExistence type="predicted"/>
<evidence type="ECO:0000313" key="2">
    <source>
        <dbReference type="EMBL" id="KAF2533087.1"/>
    </source>
</evidence>
<evidence type="ECO:0000256" key="1">
    <source>
        <dbReference type="SAM" id="SignalP"/>
    </source>
</evidence>
<accession>A0A8S9FL75</accession>
<organism evidence="2">
    <name type="scientific">Brassica cretica</name>
    <name type="common">Mustard</name>
    <dbReference type="NCBI Taxonomy" id="69181"/>
    <lineage>
        <taxon>Eukaryota</taxon>
        <taxon>Viridiplantae</taxon>
        <taxon>Streptophyta</taxon>
        <taxon>Embryophyta</taxon>
        <taxon>Tracheophyta</taxon>
        <taxon>Spermatophyta</taxon>
        <taxon>Magnoliopsida</taxon>
        <taxon>eudicotyledons</taxon>
        <taxon>Gunneridae</taxon>
        <taxon>Pentapetalae</taxon>
        <taxon>rosids</taxon>
        <taxon>malvids</taxon>
        <taxon>Brassicales</taxon>
        <taxon>Brassicaceae</taxon>
        <taxon>Brassiceae</taxon>
        <taxon>Brassica</taxon>
    </lineage>
</organism>